<dbReference type="Proteomes" id="UP000000322">
    <property type="component" value="Chromosome"/>
</dbReference>
<feature type="transmembrane region" description="Helical" evidence="6">
    <location>
        <begin position="519"/>
        <end position="540"/>
    </location>
</feature>
<dbReference type="GO" id="GO:0005886">
    <property type="term" value="C:plasma membrane"/>
    <property type="evidence" value="ECO:0007669"/>
    <property type="project" value="UniProtKB-SubCell"/>
</dbReference>
<feature type="transmembrane region" description="Helical" evidence="6">
    <location>
        <begin position="283"/>
        <end position="299"/>
    </location>
</feature>
<keyword evidence="2" id="KW-1003">Cell membrane</keyword>
<feature type="transmembrane region" description="Helical" evidence="6">
    <location>
        <begin position="61"/>
        <end position="82"/>
    </location>
</feature>
<feature type="transmembrane region" description="Helical" evidence="6">
    <location>
        <begin position="232"/>
        <end position="254"/>
    </location>
</feature>
<keyword evidence="5 6" id="KW-0472">Membrane</keyword>
<dbReference type="PANTHER" id="PTHR30287:SF1">
    <property type="entry name" value="INNER MEMBRANE PROTEIN"/>
    <property type="match status" value="1"/>
</dbReference>
<keyword evidence="3 6" id="KW-0812">Transmembrane</keyword>
<feature type="transmembrane region" description="Helical" evidence="6">
    <location>
        <begin position="203"/>
        <end position="226"/>
    </location>
</feature>
<sequence length="640" mass="63718">MSAMWSFARSALRAHRSSIVGSFLMVALASALLTATAAWMEAGLRGTASGESLPMLSAVTGSFAGTTILVVVLVVASAYAAALRERRAQFALLRAVGATPRQVRSMIAAEVSIVFTAATAAGAVPGLLLARAATPLLTSDEIVPVGFELPLSPWPVLATVLLLGATGAVTARVAARETARLSPTAAVRSSAVEPSVLSPGRRIAAWSTLGLGLGVAGVPFVVPGIIGSATGASSAFLLITSAALAGPAVVATLARHGLVLARGTGSSSLTLALANARGFSRRLTAAIIPLALLLALGTVQTGTNRAVLAATGLQLEEGITADLVVRPGSEESGLSAQDVATVTALPGVDGTTTLRAQDAEVRTDEEMDGVPGLGALAWEPTALQVLSGDGLLVDPDVRSGDLADLMTPGTVAVGRDSLLGSGTGLGGEVTVRVDGQESALTIVAVYDRSLGFGDYLVGEDNLPAGSTADALLVQTAGGDGPGAESVRSAVQHLGLRADDPAAYADAAVDAAAGQQRLSAVLLAALLVFVAAAAANTLAMLAGSRRPEHALLRRTGATRRQVLTTSVVEATAVAVAALVIGTLSVLPALVGVGYGLVGSVTAGFDLPVFAALALAVVAVAGSTTVVGAVRATATRPVVPVG</sequence>
<proteinExistence type="predicted"/>
<reference evidence="8 9" key="1">
    <citation type="journal article" date="2009" name="Stand. Genomic Sci.">
        <title>Complete genome sequence of Sanguibacter keddieii type strain (ST-74).</title>
        <authorList>
            <person name="Ivanova N."/>
            <person name="Sikorski J."/>
            <person name="Sims D."/>
            <person name="Brettin T."/>
            <person name="Detter J.C."/>
            <person name="Han C."/>
            <person name="Lapidus A."/>
            <person name="Copeland A."/>
            <person name="Glavina Del Rio T."/>
            <person name="Nolan M."/>
            <person name="Chen F."/>
            <person name="Lucas S."/>
            <person name="Tice H."/>
            <person name="Cheng J.F."/>
            <person name="Bruce D."/>
            <person name="Goodwin L."/>
            <person name="Pitluck S."/>
            <person name="Pati A."/>
            <person name="Mavromatis K."/>
            <person name="Chen A."/>
            <person name="Palaniappan K."/>
            <person name="D'haeseleer P."/>
            <person name="Chain P."/>
            <person name="Bristow J."/>
            <person name="Eisen J.A."/>
            <person name="Markowitz V."/>
            <person name="Hugenholtz P."/>
            <person name="Goker M."/>
            <person name="Pukall R."/>
            <person name="Klenk H.P."/>
            <person name="Kyrpides N.C."/>
        </authorList>
    </citation>
    <scope>NUCLEOTIDE SEQUENCE [LARGE SCALE GENOMIC DNA]</scope>
    <source>
        <strain evidence="9">ATCC 51767 / DSM 10542 / NCFB 3025 / ST-74</strain>
    </source>
</reference>
<keyword evidence="4 6" id="KW-1133">Transmembrane helix</keyword>
<evidence type="ECO:0000256" key="6">
    <source>
        <dbReference type="SAM" id="Phobius"/>
    </source>
</evidence>
<feature type="transmembrane region" description="Helical" evidence="6">
    <location>
        <begin position="154"/>
        <end position="175"/>
    </location>
</feature>
<feature type="transmembrane region" description="Helical" evidence="6">
    <location>
        <begin position="111"/>
        <end position="134"/>
    </location>
</feature>
<dbReference type="eggNOG" id="COG0577">
    <property type="taxonomic scope" value="Bacteria"/>
</dbReference>
<evidence type="ECO:0000256" key="1">
    <source>
        <dbReference type="ARBA" id="ARBA00004651"/>
    </source>
</evidence>
<dbReference type="HOGENOM" id="CLU_012341_2_0_11"/>
<evidence type="ECO:0000256" key="3">
    <source>
        <dbReference type="ARBA" id="ARBA00022692"/>
    </source>
</evidence>
<protein>
    <submittedName>
        <fullName evidence="8">ABC-type antimicrobial peptide transport system, permease component</fullName>
    </submittedName>
</protein>
<dbReference type="OrthoDB" id="3223244at2"/>
<feature type="transmembrane region" description="Helical" evidence="6">
    <location>
        <begin position="605"/>
        <end position="628"/>
    </location>
</feature>
<dbReference type="InterPro" id="IPR003838">
    <property type="entry name" value="ABC3_permease_C"/>
</dbReference>
<dbReference type="Pfam" id="PF02687">
    <property type="entry name" value="FtsX"/>
    <property type="match status" value="1"/>
</dbReference>
<feature type="transmembrane region" description="Helical" evidence="6">
    <location>
        <begin position="561"/>
        <end position="585"/>
    </location>
</feature>
<dbReference type="InterPro" id="IPR038766">
    <property type="entry name" value="Membrane_comp_ABC_pdt"/>
</dbReference>
<gene>
    <name evidence="8" type="ordered locus">Sked_21580</name>
</gene>
<evidence type="ECO:0000256" key="4">
    <source>
        <dbReference type="ARBA" id="ARBA00022989"/>
    </source>
</evidence>
<feature type="domain" description="ABC3 transporter permease C-terminal" evidence="7">
    <location>
        <begin position="62"/>
        <end position="183"/>
    </location>
</feature>
<name>D1BIA1_SANKS</name>
<comment type="subcellular location">
    <subcellularLocation>
        <location evidence="1">Cell membrane</location>
        <topology evidence="1">Multi-pass membrane protein</topology>
    </subcellularLocation>
</comment>
<evidence type="ECO:0000259" key="7">
    <source>
        <dbReference type="Pfam" id="PF02687"/>
    </source>
</evidence>
<dbReference type="AlphaFoldDB" id="D1BIA1"/>
<keyword evidence="9" id="KW-1185">Reference proteome</keyword>
<evidence type="ECO:0000256" key="2">
    <source>
        <dbReference type="ARBA" id="ARBA00022475"/>
    </source>
</evidence>
<dbReference type="EMBL" id="CP001819">
    <property type="protein sequence ID" value="ACZ22078.1"/>
    <property type="molecule type" value="Genomic_DNA"/>
</dbReference>
<dbReference type="KEGG" id="ske:Sked_21580"/>
<dbReference type="PANTHER" id="PTHR30287">
    <property type="entry name" value="MEMBRANE COMPONENT OF PREDICTED ABC SUPERFAMILY METABOLITE UPTAKE TRANSPORTER"/>
    <property type="match status" value="1"/>
</dbReference>
<organism evidence="8 9">
    <name type="scientific">Sanguibacter keddieii (strain ATCC 51767 / DSM 10542 / NCFB 3025 / ST-74)</name>
    <dbReference type="NCBI Taxonomy" id="446469"/>
    <lineage>
        <taxon>Bacteria</taxon>
        <taxon>Bacillati</taxon>
        <taxon>Actinomycetota</taxon>
        <taxon>Actinomycetes</taxon>
        <taxon>Micrococcales</taxon>
        <taxon>Sanguibacteraceae</taxon>
        <taxon>Sanguibacter</taxon>
    </lineage>
</organism>
<evidence type="ECO:0000256" key="5">
    <source>
        <dbReference type="ARBA" id="ARBA00023136"/>
    </source>
</evidence>
<evidence type="ECO:0000313" key="9">
    <source>
        <dbReference type="Proteomes" id="UP000000322"/>
    </source>
</evidence>
<accession>D1BIA1</accession>
<dbReference type="STRING" id="446469.Sked_21580"/>
<evidence type="ECO:0000313" key="8">
    <source>
        <dbReference type="EMBL" id="ACZ22078.1"/>
    </source>
</evidence>